<comment type="caution">
    <text evidence="3">The sequence shown here is derived from an EMBL/GenBank/DDBJ whole genome shotgun (WGS) entry which is preliminary data.</text>
</comment>
<keyword evidence="1" id="KW-1133">Transmembrane helix</keyword>
<keyword evidence="1" id="KW-0812">Transmembrane</keyword>
<dbReference type="GeneID" id="92367548"/>
<dbReference type="RefSeq" id="XP_067070152.1">
    <property type="nucleotide sequence ID" value="XM_067213590.1"/>
</dbReference>
<keyword evidence="4" id="KW-1185">Reference proteome</keyword>
<keyword evidence="2" id="KW-0732">Signal</keyword>
<dbReference type="VEuPathDB" id="CryptoDB:cand_033640"/>
<evidence type="ECO:0000256" key="1">
    <source>
        <dbReference type="SAM" id="Phobius"/>
    </source>
</evidence>
<accession>A0A1J4MVL1</accession>
<organism evidence="3 4">
    <name type="scientific">Cryptosporidium andersoni</name>
    <dbReference type="NCBI Taxonomy" id="117008"/>
    <lineage>
        <taxon>Eukaryota</taxon>
        <taxon>Sar</taxon>
        <taxon>Alveolata</taxon>
        <taxon>Apicomplexa</taxon>
        <taxon>Conoidasida</taxon>
        <taxon>Coccidia</taxon>
        <taxon>Eucoccidiorida</taxon>
        <taxon>Eimeriorina</taxon>
        <taxon>Cryptosporidiidae</taxon>
        <taxon>Cryptosporidium</taxon>
    </lineage>
</organism>
<dbReference type="Proteomes" id="UP000186804">
    <property type="component" value="Unassembled WGS sequence"/>
</dbReference>
<dbReference type="AlphaFoldDB" id="A0A1J4MVL1"/>
<feature type="transmembrane region" description="Helical" evidence="1">
    <location>
        <begin position="477"/>
        <end position="503"/>
    </location>
</feature>
<keyword evidence="1" id="KW-0472">Membrane</keyword>
<dbReference type="OrthoDB" id="342353at2759"/>
<reference evidence="3 4" key="1">
    <citation type="submission" date="2016-10" db="EMBL/GenBank/DDBJ databases">
        <title>Reductive evolution of mitochondrial metabolism and differential evolution of invasion-related proteins in Cryptosporidium.</title>
        <authorList>
            <person name="Liu S."/>
            <person name="Roellig D.M."/>
            <person name="Guo Y."/>
            <person name="Li N."/>
            <person name="Frace M.A."/>
            <person name="Tang K."/>
            <person name="Zhang L."/>
            <person name="Feng Y."/>
            <person name="Xiao L."/>
        </authorList>
    </citation>
    <scope>NUCLEOTIDE SEQUENCE [LARGE SCALE GENOMIC DNA]</scope>
    <source>
        <strain evidence="3">30847</strain>
    </source>
</reference>
<feature type="signal peptide" evidence="2">
    <location>
        <begin position="1"/>
        <end position="23"/>
    </location>
</feature>
<evidence type="ECO:0000313" key="4">
    <source>
        <dbReference type="Proteomes" id="UP000186804"/>
    </source>
</evidence>
<gene>
    <name evidence="3" type="ORF">cand_033640</name>
</gene>
<evidence type="ECO:0000313" key="3">
    <source>
        <dbReference type="EMBL" id="OII78306.1"/>
    </source>
</evidence>
<protein>
    <submittedName>
        <fullName evidence="3">Uncharacterized protein</fullName>
    </submittedName>
</protein>
<feature type="chain" id="PRO_5012904722" evidence="2">
    <location>
        <begin position="24"/>
        <end position="658"/>
    </location>
</feature>
<dbReference type="EMBL" id="LRBS01000002">
    <property type="protein sequence ID" value="OII78306.1"/>
    <property type="molecule type" value="Genomic_DNA"/>
</dbReference>
<sequence length="658" mass="75619">MAKNCLHYILICILLVNVPLNNAKKDVKPLVKELFNILLESLPDNSIEDSKGENYLEVKDDYLPNLKLSNNFLKFGNLEDNVLNNKISVARNSLNMLGDNNKNELENTTLSKKLNIFEKFNENDNIEDLKSDSYISKNITKDVTNSKTEIIEDKVISYNYVDKNLELQNKESEFKIFKIISRKAEVDIEKSILSIYLEIAGTGLNSKTILALKKWDESFSEYNVNLLCSSPNVITTVFARPEKIEPYYMLKSQVIKFNIKHNMKTLQGETFFLCISESITSSNSQYITKLTTSKYDVPESYEKAFKNDYLLELFKELKIPQFSFFFEYPFEGYSDIILKLEIPSKISCSDFRIDVLNFSSKKIESNGNTLHPDKTMGILNKTFISSIYNEVPNLDSKYFNFKEVSPSLDIVSTAKLISDNNKNKSTKICLWNISPLNFKKQILDVLDIYLKYGESSRIKIGDILINKIASNDRQSTLLGNAITLALSLLPIMLAIYSIIFIVLNTSNLYLKIYGNKSQILLKTLYSTFWCNMERFEPNKNLIYNKFNNFNLKSTNRKLLLSKNPKFSNEKRRIENLYITETNKNMKSDQSKVLIGCNSTEKQSSCLTNNSFKYSDFPCINTRPITSSTDSSQSKEYANNEDPLKYLESDESISIYSGI</sequence>
<proteinExistence type="predicted"/>
<name>A0A1J4MVL1_9CRYT</name>
<evidence type="ECO:0000256" key="2">
    <source>
        <dbReference type="SAM" id="SignalP"/>
    </source>
</evidence>